<dbReference type="PROSITE" id="PS51746">
    <property type="entry name" value="PPM_2"/>
    <property type="match status" value="1"/>
</dbReference>
<feature type="region of interest" description="Disordered" evidence="10">
    <location>
        <begin position="389"/>
        <end position="444"/>
    </location>
</feature>
<dbReference type="SUPFAM" id="SSF81606">
    <property type="entry name" value="PP2C-like"/>
    <property type="match status" value="1"/>
</dbReference>
<dbReference type="SMART" id="SM00332">
    <property type="entry name" value="PP2Cc"/>
    <property type="match status" value="1"/>
</dbReference>
<evidence type="ECO:0000256" key="2">
    <source>
        <dbReference type="ARBA" id="ARBA00001946"/>
    </source>
</evidence>
<evidence type="ECO:0000256" key="3">
    <source>
        <dbReference type="ARBA" id="ARBA00013081"/>
    </source>
</evidence>
<evidence type="ECO:0000259" key="11">
    <source>
        <dbReference type="PROSITE" id="PS51746"/>
    </source>
</evidence>
<evidence type="ECO:0000256" key="8">
    <source>
        <dbReference type="ARBA" id="ARBA00023211"/>
    </source>
</evidence>
<keyword evidence="13" id="KW-1185">Reference proteome</keyword>
<evidence type="ECO:0000313" key="12">
    <source>
        <dbReference type="EMBL" id="GFR49443.1"/>
    </source>
</evidence>
<evidence type="ECO:0000256" key="6">
    <source>
        <dbReference type="ARBA" id="ARBA00022842"/>
    </source>
</evidence>
<evidence type="ECO:0000256" key="9">
    <source>
        <dbReference type="RuleBase" id="RU003465"/>
    </source>
</evidence>
<name>A0AAD3HQI8_9CHLO</name>
<dbReference type="Pfam" id="PF00481">
    <property type="entry name" value="PP2C"/>
    <property type="match status" value="1"/>
</dbReference>
<feature type="domain" description="PPM-type phosphatase" evidence="11">
    <location>
        <begin position="121"/>
        <end position="370"/>
    </location>
</feature>
<dbReference type="Proteomes" id="UP001054857">
    <property type="component" value="Unassembled WGS sequence"/>
</dbReference>
<dbReference type="EC" id="3.1.3.16" evidence="3"/>
<comment type="similarity">
    <text evidence="9">Belongs to the PP2C family.</text>
</comment>
<keyword evidence="7 9" id="KW-0904">Protein phosphatase</keyword>
<evidence type="ECO:0000256" key="7">
    <source>
        <dbReference type="ARBA" id="ARBA00022912"/>
    </source>
</evidence>
<dbReference type="GO" id="GO:0004722">
    <property type="term" value="F:protein serine/threonine phosphatase activity"/>
    <property type="evidence" value="ECO:0007669"/>
    <property type="project" value="UniProtKB-EC"/>
</dbReference>
<dbReference type="InterPro" id="IPR000222">
    <property type="entry name" value="PP2C_BS"/>
</dbReference>
<gene>
    <name evidence="12" type="ORF">Agub_g11501</name>
</gene>
<keyword evidence="5 9" id="KW-0378">Hydrolase</keyword>
<keyword evidence="4" id="KW-0479">Metal-binding</keyword>
<keyword evidence="8" id="KW-0464">Manganese</keyword>
<comment type="cofactor">
    <cofactor evidence="2">
        <name>Mg(2+)</name>
        <dbReference type="ChEBI" id="CHEBI:18420"/>
    </cofactor>
</comment>
<accession>A0AAD3HQI8</accession>
<evidence type="ECO:0000256" key="1">
    <source>
        <dbReference type="ARBA" id="ARBA00001936"/>
    </source>
</evidence>
<evidence type="ECO:0000313" key="13">
    <source>
        <dbReference type="Proteomes" id="UP001054857"/>
    </source>
</evidence>
<comment type="cofactor">
    <cofactor evidence="1">
        <name>Mn(2+)</name>
        <dbReference type="ChEBI" id="CHEBI:29035"/>
    </cofactor>
</comment>
<dbReference type="InterPro" id="IPR001932">
    <property type="entry name" value="PPM-type_phosphatase-like_dom"/>
</dbReference>
<dbReference type="EMBL" id="BMAR01000030">
    <property type="protein sequence ID" value="GFR49443.1"/>
    <property type="molecule type" value="Genomic_DNA"/>
</dbReference>
<feature type="region of interest" description="Disordered" evidence="10">
    <location>
        <begin position="20"/>
        <end position="40"/>
    </location>
</feature>
<comment type="caution">
    <text evidence="12">The sequence shown here is derived from an EMBL/GenBank/DDBJ whole genome shotgun (WGS) entry which is preliminary data.</text>
</comment>
<organism evidence="12 13">
    <name type="scientific">Astrephomene gubernaculifera</name>
    <dbReference type="NCBI Taxonomy" id="47775"/>
    <lineage>
        <taxon>Eukaryota</taxon>
        <taxon>Viridiplantae</taxon>
        <taxon>Chlorophyta</taxon>
        <taxon>core chlorophytes</taxon>
        <taxon>Chlorophyceae</taxon>
        <taxon>CS clade</taxon>
        <taxon>Chlamydomonadales</taxon>
        <taxon>Astrephomenaceae</taxon>
        <taxon>Astrephomene</taxon>
    </lineage>
</organism>
<dbReference type="InterPro" id="IPR036457">
    <property type="entry name" value="PPM-type-like_dom_sf"/>
</dbReference>
<dbReference type="AlphaFoldDB" id="A0AAD3HQI8"/>
<sequence length="632" mass="66192">MLGLWPAAFCPYVDDLDDDADHVPTAPGQPKGEVDDRGRKRQRRSIFFAGPDSDSDDGEDDLNLQAAAALNRLRPDSVHGHMAVVPSSPYAANPLSKGTCVLTPSFPRRSSSPCLSSTSSFVAVHEEPNASFRSYMEDRSAAMTADGVAYLGIYDGHGGIDASTFLQRHLLSAIQAHLQPGCDVHDALTTAYSTTNAAFRATGSIQGSTATTVIIKQKHLIAANVGDSPAFVVKKSGEVYSVIQEHKIEGDEAARIAAQGAPIYRSPTGPAYMGTPDGTRWLNMSRAFGDFVYPAISCEPHVCSLDVSDGKYLVMGSDGLTEKWPVAEAAQYLTQLASRGWSLPAICRSMVEQSLARGSTDNISCMVIDLEAYMLHVTAAEFVEGGAPEHDEKAAGSEAADAAAKRQRTGGDTDDQAIGTPVQECDGSPQELQRTTPVDEDRNDRWVWLQEDAADAGEANEEARQFVCAETPADDQQQERQGSPGCRHRCLQPRGTLASALALATCAAAALDAECSASGAVQSACDVQDQEPQGGVSLSVTVAPDSTDEVVAASPVASSPSHCTTTGCGTGCECIDGADVAEGVCSASRDSAEVEVAEPAAPPEAEAGGDLPLVDEGDAAAVNGDVGMLLHS</sequence>
<dbReference type="GO" id="GO:0046872">
    <property type="term" value="F:metal ion binding"/>
    <property type="evidence" value="ECO:0007669"/>
    <property type="project" value="UniProtKB-KW"/>
</dbReference>
<dbReference type="Gene3D" id="3.60.40.10">
    <property type="entry name" value="PPM-type phosphatase domain"/>
    <property type="match status" value="1"/>
</dbReference>
<dbReference type="InterPro" id="IPR015655">
    <property type="entry name" value="PP2C"/>
</dbReference>
<proteinExistence type="inferred from homology"/>
<evidence type="ECO:0000256" key="10">
    <source>
        <dbReference type="SAM" id="MobiDB-lite"/>
    </source>
</evidence>
<evidence type="ECO:0000256" key="5">
    <source>
        <dbReference type="ARBA" id="ARBA00022801"/>
    </source>
</evidence>
<dbReference type="PROSITE" id="PS01032">
    <property type="entry name" value="PPM_1"/>
    <property type="match status" value="1"/>
</dbReference>
<dbReference type="PANTHER" id="PTHR47992">
    <property type="entry name" value="PROTEIN PHOSPHATASE"/>
    <property type="match status" value="1"/>
</dbReference>
<reference evidence="12 13" key="1">
    <citation type="journal article" date="2021" name="Sci. Rep.">
        <title>Genome sequencing of the multicellular alga Astrephomene provides insights into convergent evolution of germ-soma differentiation.</title>
        <authorList>
            <person name="Yamashita S."/>
            <person name="Yamamoto K."/>
            <person name="Matsuzaki R."/>
            <person name="Suzuki S."/>
            <person name="Yamaguchi H."/>
            <person name="Hirooka S."/>
            <person name="Minakuchi Y."/>
            <person name="Miyagishima S."/>
            <person name="Kawachi M."/>
            <person name="Toyoda A."/>
            <person name="Nozaki H."/>
        </authorList>
    </citation>
    <scope>NUCLEOTIDE SEQUENCE [LARGE SCALE GENOMIC DNA]</scope>
    <source>
        <strain evidence="12 13">NIES-4017</strain>
    </source>
</reference>
<keyword evidence="6" id="KW-0460">Magnesium</keyword>
<protein>
    <recommendedName>
        <fullName evidence="3">protein-serine/threonine phosphatase</fullName>
        <ecNumber evidence="3">3.1.3.16</ecNumber>
    </recommendedName>
</protein>
<evidence type="ECO:0000256" key="4">
    <source>
        <dbReference type="ARBA" id="ARBA00022723"/>
    </source>
</evidence>
<dbReference type="CDD" id="cd00143">
    <property type="entry name" value="PP2Cc"/>
    <property type="match status" value="1"/>
</dbReference>